<sequence length="269" mass="30111">MRALSAFLFHLLVTPPPSSAIRIHPLTRCHHCATLPLMVAHKNSGETSPGTVQFSPAVDKLQEFLHSNPSDGWERCWEERLTPWDLGKPTPVLQHLLQTDSLPKGRALVPGSGSGYDVITLASPERYVIGLDISEVAIKKARELASSSPNANYISFTQADFFTWEPTQHFDLIFDYTFFCAIVPNMRSAWATRMADLLKPDGELITLMFPIDDHDGGPPYKTSVADYEEVLHPLGFHAISIVENELAVDRRKGREKVGRWQRTMTVCSL</sequence>
<reference evidence="6" key="1">
    <citation type="journal article" date="2021" name="Nat. Commun.">
        <title>Genomic analyses provide insights into spinach domestication and the genetic basis of agronomic traits.</title>
        <authorList>
            <person name="Cai X."/>
            <person name="Sun X."/>
            <person name="Xu C."/>
            <person name="Sun H."/>
            <person name="Wang X."/>
            <person name="Ge C."/>
            <person name="Zhang Z."/>
            <person name="Wang Q."/>
            <person name="Fei Z."/>
            <person name="Jiao C."/>
            <person name="Wang Q."/>
        </authorList>
    </citation>
    <scope>NUCLEOTIDE SEQUENCE [LARGE SCALE GENOMIC DNA]</scope>
    <source>
        <strain evidence="6">cv. Varoflay</strain>
    </source>
</reference>
<dbReference type="GO" id="GO:0032259">
    <property type="term" value="P:methylation"/>
    <property type="evidence" value="ECO:0007669"/>
    <property type="project" value="UniProtKB-KW"/>
</dbReference>
<dbReference type="InterPro" id="IPR029063">
    <property type="entry name" value="SAM-dependent_MTases_sf"/>
</dbReference>
<evidence type="ECO:0000256" key="4">
    <source>
        <dbReference type="ARBA" id="ARBA00022691"/>
    </source>
</evidence>
<dbReference type="PANTHER" id="PTHR32183">
    <property type="match status" value="1"/>
</dbReference>
<dbReference type="Gene3D" id="3.40.50.150">
    <property type="entry name" value="Vaccinia Virus protein VP39"/>
    <property type="match status" value="1"/>
</dbReference>
<dbReference type="AlphaFoldDB" id="A0A9R0IRC1"/>
<evidence type="ECO:0000313" key="6">
    <source>
        <dbReference type="Proteomes" id="UP000813463"/>
    </source>
</evidence>
<keyword evidence="6" id="KW-1185">Reference proteome</keyword>
<evidence type="ECO:0000256" key="2">
    <source>
        <dbReference type="ARBA" id="ARBA00022603"/>
    </source>
</evidence>
<dbReference type="RefSeq" id="XP_021854127.2">
    <property type="nucleotide sequence ID" value="XM_021998435.2"/>
</dbReference>
<dbReference type="Pfam" id="PF05724">
    <property type="entry name" value="TPMT"/>
    <property type="match status" value="1"/>
</dbReference>
<dbReference type="Proteomes" id="UP000813463">
    <property type="component" value="Chromosome 3"/>
</dbReference>
<evidence type="ECO:0000313" key="7">
    <source>
        <dbReference type="RefSeq" id="XP_021854127.2"/>
    </source>
</evidence>
<organism evidence="6 8">
    <name type="scientific">Spinacia oleracea</name>
    <name type="common">Spinach</name>
    <dbReference type="NCBI Taxonomy" id="3562"/>
    <lineage>
        <taxon>Eukaryota</taxon>
        <taxon>Viridiplantae</taxon>
        <taxon>Streptophyta</taxon>
        <taxon>Embryophyta</taxon>
        <taxon>Tracheophyta</taxon>
        <taxon>Spermatophyta</taxon>
        <taxon>Magnoliopsida</taxon>
        <taxon>eudicotyledons</taxon>
        <taxon>Gunneridae</taxon>
        <taxon>Pentapetalae</taxon>
        <taxon>Caryophyllales</taxon>
        <taxon>Chenopodiaceae</taxon>
        <taxon>Chenopodioideae</taxon>
        <taxon>Anserineae</taxon>
        <taxon>Spinacia</taxon>
    </lineage>
</organism>
<dbReference type="GO" id="GO:0018708">
    <property type="term" value="F:thiol S-methyltransferase activity"/>
    <property type="evidence" value="ECO:0000318"/>
    <property type="project" value="GO_Central"/>
</dbReference>
<reference evidence="7 8" key="2">
    <citation type="submission" date="2025-05" db="UniProtKB">
        <authorList>
            <consortium name="RefSeq"/>
        </authorList>
    </citation>
    <scope>IDENTIFICATION</scope>
    <source>
        <tissue evidence="7 8">Leaf</tissue>
    </source>
</reference>
<accession>A0A9R0IRC1</accession>
<protein>
    <submittedName>
        <fullName evidence="7 8">Probable thiol methyltransferase 2</fullName>
    </submittedName>
</protein>
<dbReference type="RefSeq" id="XP_021854128.2">
    <property type="nucleotide sequence ID" value="XM_021998436.2"/>
</dbReference>
<keyword evidence="2 7" id="KW-0489">Methyltransferase</keyword>
<dbReference type="GeneID" id="110793552"/>
<gene>
    <name evidence="7 8" type="primary">LOC110793552</name>
</gene>
<keyword evidence="4" id="KW-0949">S-adenosyl-L-methionine</keyword>
<feature type="chain" id="PRO_5044700917" evidence="5">
    <location>
        <begin position="21"/>
        <end position="269"/>
    </location>
</feature>
<keyword evidence="5" id="KW-0732">Signal</keyword>
<evidence type="ECO:0000313" key="8">
    <source>
        <dbReference type="RefSeq" id="XP_021854128.2"/>
    </source>
</evidence>
<dbReference type="SUPFAM" id="SSF53335">
    <property type="entry name" value="S-adenosyl-L-methionine-dependent methyltransferases"/>
    <property type="match status" value="1"/>
</dbReference>
<evidence type="ECO:0000256" key="5">
    <source>
        <dbReference type="SAM" id="SignalP"/>
    </source>
</evidence>
<dbReference type="InterPro" id="IPR008854">
    <property type="entry name" value="TPMT"/>
</dbReference>
<keyword evidence="3" id="KW-0808">Transferase</keyword>
<dbReference type="PROSITE" id="PS51585">
    <property type="entry name" value="SAM_MT_TPMT"/>
    <property type="match status" value="1"/>
</dbReference>
<feature type="signal peptide" evidence="5">
    <location>
        <begin position="1"/>
        <end position="20"/>
    </location>
</feature>
<dbReference type="PANTHER" id="PTHR32183:SF11">
    <property type="entry name" value="THIOL METHYLTRANSFERASE 2-RELATED"/>
    <property type="match status" value="1"/>
</dbReference>
<dbReference type="CDD" id="cd02440">
    <property type="entry name" value="AdoMet_MTases"/>
    <property type="match status" value="1"/>
</dbReference>
<name>A0A9R0IRC1_SPIOL</name>
<keyword evidence="1" id="KW-0597">Phosphoprotein</keyword>
<evidence type="ECO:0000256" key="1">
    <source>
        <dbReference type="ARBA" id="ARBA00022553"/>
    </source>
</evidence>
<evidence type="ECO:0000256" key="3">
    <source>
        <dbReference type="ARBA" id="ARBA00022679"/>
    </source>
</evidence>
<proteinExistence type="predicted"/>
<dbReference type="KEGG" id="soe:110793552"/>